<gene>
    <name evidence="2" type="ORF">AN481_01640</name>
</gene>
<dbReference type="SUPFAM" id="SSF51735">
    <property type="entry name" value="NAD(P)-binding Rossmann-fold domains"/>
    <property type="match status" value="1"/>
</dbReference>
<sequence>MSISSYIFLAGASRGVGQEIAKYLTAQQIQVKALLRTESAAMELKAMGIHPTLGDALNITDVEQAILGNEPIKAVISTLGGLPTDDIKPDYIGNKNLIDVAIKAGVQKFILVTSIGSGNSVVALPPQALEVLKPVLIEKEKAEQYLISSGLNYTIIRPGGLKSEPATNNGIITEDHRIVGTIHRADVAQLVCRCLHSPDTNNKIFSAVDRNMIYPGLPEFVEFNLD</sequence>
<dbReference type="PATRIC" id="fig|1710894.3.peg.3967"/>
<dbReference type="Pfam" id="PF13460">
    <property type="entry name" value="NAD_binding_10"/>
    <property type="match status" value="1"/>
</dbReference>
<dbReference type="Proteomes" id="UP000092382">
    <property type="component" value="Unassembled WGS sequence"/>
</dbReference>
<dbReference type="CDD" id="cd05243">
    <property type="entry name" value="SDR_a5"/>
    <property type="match status" value="1"/>
</dbReference>
<organism evidence="2 3">
    <name type="scientific">Aphanizomenon flos-aquae LD13</name>
    <dbReference type="NCBI Taxonomy" id="1710894"/>
    <lineage>
        <taxon>Bacteria</taxon>
        <taxon>Bacillati</taxon>
        <taxon>Cyanobacteriota</taxon>
        <taxon>Cyanophyceae</taxon>
        <taxon>Nostocales</taxon>
        <taxon>Aphanizomenonaceae</taxon>
        <taxon>Aphanizomenon</taxon>
    </lineage>
</organism>
<proteinExistence type="predicted"/>
<evidence type="ECO:0000313" key="2">
    <source>
        <dbReference type="EMBL" id="OBQ27171.1"/>
    </source>
</evidence>
<dbReference type="PANTHER" id="PTHR15020">
    <property type="entry name" value="FLAVIN REDUCTASE-RELATED"/>
    <property type="match status" value="1"/>
</dbReference>
<evidence type="ECO:0000313" key="3">
    <source>
        <dbReference type="Proteomes" id="UP000092382"/>
    </source>
</evidence>
<dbReference type="InterPro" id="IPR016040">
    <property type="entry name" value="NAD(P)-bd_dom"/>
</dbReference>
<comment type="caution">
    <text evidence="2">The sequence shown here is derived from an EMBL/GenBank/DDBJ whole genome shotgun (WGS) entry which is preliminary data.</text>
</comment>
<reference evidence="2 3" key="1">
    <citation type="submission" date="2015-09" db="EMBL/GenBank/DDBJ databases">
        <title>Whole genome shotgun sequence assembly of Aphanizomenon flos-aquae UKL13.</title>
        <authorList>
            <person name="Driscoll C."/>
        </authorList>
    </citation>
    <scope>NUCLEOTIDE SEQUENCE [LARGE SCALE GENOMIC DNA]</scope>
    <source>
        <strain evidence="2">MDT13</strain>
    </source>
</reference>
<evidence type="ECO:0000259" key="1">
    <source>
        <dbReference type="Pfam" id="PF13460"/>
    </source>
</evidence>
<dbReference type="Gene3D" id="3.40.50.720">
    <property type="entry name" value="NAD(P)-binding Rossmann-like Domain"/>
    <property type="match status" value="1"/>
</dbReference>
<protein>
    <submittedName>
        <fullName evidence="2">Oxidoreductase</fullName>
    </submittedName>
</protein>
<dbReference type="EMBL" id="LJOY01000003">
    <property type="protein sequence ID" value="OBQ27171.1"/>
    <property type="molecule type" value="Genomic_DNA"/>
</dbReference>
<feature type="domain" description="NAD(P)-binding" evidence="1">
    <location>
        <begin position="11"/>
        <end position="198"/>
    </location>
</feature>
<dbReference type="AlphaFoldDB" id="A0A1B7W1L2"/>
<dbReference type="InterPro" id="IPR036291">
    <property type="entry name" value="NAD(P)-bd_dom_sf"/>
</dbReference>
<name>A0A1B7W1L2_APHFL</name>
<dbReference type="STRING" id="1803587.GCA_001593825_01473"/>
<dbReference type="PANTHER" id="PTHR15020:SF45">
    <property type="entry name" value="NAD(P)-BINDING DOMAIN-CONTAINING PROTEIN"/>
    <property type="match status" value="1"/>
</dbReference>
<accession>A0A1B7W1L2</accession>